<organism evidence="4">
    <name type="scientific">Nippostrongylus brasiliensis</name>
    <name type="common">Rat hookworm</name>
    <dbReference type="NCBI Taxonomy" id="27835"/>
    <lineage>
        <taxon>Eukaryota</taxon>
        <taxon>Metazoa</taxon>
        <taxon>Ecdysozoa</taxon>
        <taxon>Nematoda</taxon>
        <taxon>Chromadorea</taxon>
        <taxon>Rhabditida</taxon>
        <taxon>Rhabditina</taxon>
        <taxon>Rhabditomorpha</taxon>
        <taxon>Strongyloidea</taxon>
        <taxon>Heligmosomidae</taxon>
        <taxon>Nippostrongylus</taxon>
    </lineage>
</organism>
<reference evidence="4" key="1">
    <citation type="submission" date="2017-02" db="UniProtKB">
        <authorList>
            <consortium name="WormBaseParasite"/>
        </authorList>
    </citation>
    <scope>IDENTIFICATION</scope>
</reference>
<protein>
    <submittedName>
        <fullName evidence="2 4">Uncharacterized protein</fullName>
    </submittedName>
</protein>
<evidence type="ECO:0000313" key="2">
    <source>
        <dbReference type="EMBL" id="VDL77764.1"/>
    </source>
</evidence>
<keyword evidence="3" id="KW-1185">Reference proteome</keyword>
<feature type="region of interest" description="Disordered" evidence="1">
    <location>
        <begin position="87"/>
        <end position="113"/>
    </location>
</feature>
<dbReference type="Proteomes" id="UP000271162">
    <property type="component" value="Unassembled WGS sequence"/>
</dbReference>
<reference evidence="2 3" key="2">
    <citation type="submission" date="2018-11" db="EMBL/GenBank/DDBJ databases">
        <authorList>
            <consortium name="Pathogen Informatics"/>
        </authorList>
    </citation>
    <scope>NUCLEOTIDE SEQUENCE [LARGE SCALE GENOMIC DNA]</scope>
</reference>
<dbReference type="WBParaSite" id="NBR_0001417401-mRNA-1">
    <property type="protein sequence ID" value="NBR_0001417401-mRNA-1"/>
    <property type="gene ID" value="NBR_0001417401"/>
</dbReference>
<dbReference type="AlphaFoldDB" id="A0A0N4YCB4"/>
<evidence type="ECO:0000256" key="1">
    <source>
        <dbReference type="SAM" id="MobiDB-lite"/>
    </source>
</evidence>
<evidence type="ECO:0000313" key="3">
    <source>
        <dbReference type="Proteomes" id="UP000271162"/>
    </source>
</evidence>
<name>A0A0N4YCB4_NIPBR</name>
<gene>
    <name evidence="2" type="ORF">NBR_LOCUS14175</name>
</gene>
<proteinExistence type="predicted"/>
<sequence length="113" mass="12045">MVNGKTVLLQLSGSRRWVATEEMSSSETDWRTLTSLYAESSASPGRCLRSARLPSVAVSGSPDMLSPHQSVSIATVASRLCGYDGRRSRQSERLASGQTRGSIAWKPANSGSA</sequence>
<dbReference type="EMBL" id="UYSL01021266">
    <property type="protein sequence ID" value="VDL77764.1"/>
    <property type="molecule type" value="Genomic_DNA"/>
</dbReference>
<accession>A0A0N4YCB4</accession>
<evidence type="ECO:0000313" key="4">
    <source>
        <dbReference type="WBParaSite" id="NBR_0001417401-mRNA-1"/>
    </source>
</evidence>